<gene>
    <name evidence="8" type="ORF">BST42_17045</name>
</gene>
<protein>
    <submittedName>
        <fullName evidence="8">Precorrin-3B synthase</fullName>
    </submittedName>
</protein>
<dbReference type="GO" id="GO:0051539">
    <property type="term" value="F:4 iron, 4 sulfur cluster binding"/>
    <property type="evidence" value="ECO:0007669"/>
    <property type="project" value="UniProtKB-KW"/>
</dbReference>
<proteinExistence type="predicted"/>
<keyword evidence="2" id="KW-0349">Heme</keyword>
<dbReference type="OrthoDB" id="105450at2"/>
<keyword evidence="1" id="KW-0004">4Fe-4S</keyword>
<keyword evidence="9" id="KW-1185">Reference proteome</keyword>
<dbReference type="InterPro" id="IPR036136">
    <property type="entry name" value="Nit/Sulf_reduc_fer-like_dom_sf"/>
</dbReference>
<evidence type="ECO:0000256" key="4">
    <source>
        <dbReference type="ARBA" id="ARBA00023002"/>
    </source>
</evidence>
<sequence length="373" mass="38899">MKRLRDDDACPGALQVHQAADGALARLRLPGGMIAARQLEALAHTAVEFGNGTLELTARGNLQLRGVRDTTAVADASAAAGLLPSPTHERVRNIVASPLSGRVGGVADVRPWVTELDLAIQADAELARLPGRFLFGLDDGRGDISGLAADAGVHVHADGVAVLLAGRDTGVRVAPGDAVPTLITIARRFVEIRGTAWRVAELDDPSPLLAGFSPTAVPGAEYPPVLRPPVGWIAQDDGRVTLGGAIPLGVLQSRQAEFVAAIDAPVIVTPWRSLLVCDLDEGVADTALRVLAPMGLVFDENSPWLDISACVGSPGCEKSRADVRAEAARVALEDDTRLPRGHAHYVGCERACGSPPAGQVFVATAEGFRPASR</sequence>
<organism evidence="8 9">
    <name type="scientific">Mycolicibacterium rhodesiae</name>
    <name type="common">Mycobacterium rhodesiae</name>
    <dbReference type="NCBI Taxonomy" id="36814"/>
    <lineage>
        <taxon>Bacteria</taxon>
        <taxon>Bacillati</taxon>
        <taxon>Actinomycetota</taxon>
        <taxon>Actinomycetes</taxon>
        <taxon>Mycobacteriales</taxon>
        <taxon>Mycobacteriaceae</taxon>
        <taxon>Mycolicibacterium</taxon>
    </lineage>
</organism>
<comment type="caution">
    <text evidence="8">The sequence shown here is derived from an EMBL/GenBank/DDBJ whole genome shotgun (WGS) entry which is preliminary data.</text>
</comment>
<reference evidence="8 9" key="1">
    <citation type="submission" date="2016-12" db="EMBL/GenBank/DDBJ databases">
        <title>The new phylogeny of genus Mycobacterium.</title>
        <authorList>
            <person name="Tortoli E."/>
            <person name="Trovato A."/>
            <person name="Cirillo D.M."/>
        </authorList>
    </citation>
    <scope>NUCLEOTIDE SEQUENCE [LARGE SCALE GENOMIC DNA]</scope>
    <source>
        <strain evidence="8 9">DSM 44223</strain>
    </source>
</reference>
<evidence type="ECO:0000259" key="7">
    <source>
        <dbReference type="Pfam" id="PF03460"/>
    </source>
</evidence>
<dbReference type="InterPro" id="IPR012798">
    <property type="entry name" value="Cbl_synth_CobG-like"/>
</dbReference>
<dbReference type="InterPro" id="IPR045854">
    <property type="entry name" value="NO2/SO3_Rdtase_4Fe4S_sf"/>
</dbReference>
<dbReference type="InterPro" id="IPR051329">
    <property type="entry name" value="NIR_SIR_4Fe-4S"/>
</dbReference>
<dbReference type="PANTHER" id="PTHR32439">
    <property type="entry name" value="FERREDOXIN--NITRITE REDUCTASE, CHLOROPLASTIC"/>
    <property type="match status" value="1"/>
</dbReference>
<keyword evidence="3" id="KW-0479">Metal-binding</keyword>
<keyword evidence="6" id="KW-0411">Iron-sulfur</keyword>
<evidence type="ECO:0000256" key="1">
    <source>
        <dbReference type="ARBA" id="ARBA00022485"/>
    </source>
</evidence>
<evidence type="ECO:0000256" key="3">
    <source>
        <dbReference type="ARBA" id="ARBA00022723"/>
    </source>
</evidence>
<dbReference type="NCBIfam" id="TIGR02435">
    <property type="entry name" value="CobG"/>
    <property type="match status" value="1"/>
</dbReference>
<keyword evidence="5" id="KW-0408">Iron</keyword>
<evidence type="ECO:0000256" key="6">
    <source>
        <dbReference type="ARBA" id="ARBA00023014"/>
    </source>
</evidence>
<dbReference type="SUPFAM" id="SSF55124">
    <property type="entry name" value="Nitrite/Sulfite reductase N-terminal domain-like"/>
    <property type="match status" value="2"/>
</dbReference>
<keyword evidence="4" id="KW-0560">Oxidoreductase</keyword>
<dbReference type="Proteomes" id="UP000192534">
    <property type="component" value="Unassembled WGS sequence"/>
</dbReference>
<accession>A0A1X0IT13</accession>
<dbReference type="Pfam" id="PF03460">
    <property type="entry name" value="NIR_SIR_ferr"/>
    <property type="match status" value="1"/>
</dbReference>
<evidence type="ECO:0000256" key="5">
    <source>
        <dbReference type="ARBA" id="ARBA00023004"/>
    </source>
</evidence>
<dbReference type="GO" id="GO:0016491">
    <property type="term" value="F:oxidoreductase activity"/>
    <property type="evidence" value="ECO:0007669"/>
    <property type="project" value="UniProtKB-KW"/>
</dbReference>
<evidence type="ECO:0000256" key="2">
    <source>
        <dbReference type="ARBA" id="ARBA00022617"/>
    </source>
</evidence>
<name>A0A1X0IT13_MYCRH</name>
<feature type="domain" description="Nitrite/Sulfite reductase ferredoxin-like" evidence="7">
    <location>
        <begin position="21"/>
        <end position="70"/>
    </location>
</feature>
<evidence type="ECO:0000313" key="9">
    <source>
        <dbReference type="Proteomes" id="UP000192534"/>
    </source>
</evidence>
<dbReference type="GO" id="GO:0046872">
    <property type="term" value="F:metal ion binding"/>
    <property type="evidence" value="ECO:0007669"/>
    <property type="project" value="UniProtKB-KW"/>
</dbReference>
<dbReference type="AlphaFoldDB" id="A0A1X0IT13"/>
<evidence type="ECO:0000313" key="8">
    <source>
        <dbReference type="EMBL" id="ORB51859.1"/>
    </source>
</evidence>
<dbReference type="InterPro" id="IPR005117">
    <property type="entry name" value="NiRdtase/SiRdtase_haem-b_fer"/>
</dbReference>
<dbReference type="RefSeq" id="WP_083120484.1">
    <property type="nucleotide sequence ID" value="NZ_JACKUO010000017.1"/>
</dbReference>
<dbReference type="Gene3D" id="3.90.480.10">
    <property type="entry name" value="Sulfite Reductase Hemoprotein,Domain 2"/>
    <property type="match status" value="1"/>
</dbReference>
<dbReference type="EMBL" id="MVIH01000007">
    <property type="protein sequence ID" value="ORB51859.1"/>
    <property type="molecule type" value="Genomic_DNA"/>
</dbReference>
<dbReference type="Gene3D" id="3.30.413.10">
    <property type="entry name" value="Sulfite Reductase Hemoprotein, domain 1"/>
    <property type="match status" value="1"/>
</dbReference>
<dbReference type="PANTHER" id="PTHR32439:SF9">
    <property type="entry name" value="BLR3264 PROTEIN"/>
    <property type="match status" value="1"/>
</dbReference>